<sequence length="94" mass="11459">MILSSNKFMKKKLHIIIISDNIIVLLIRIILIFNRRNLKIQNFSFLEKKLNNNYYYIIKIEIFFQFLKIENVIKQIKKIIGINKLFIYNLKINK</sequence>
<reference evidence="2 3" key="1">
    <citation type="journal article" date="2009" name="Proc. Natl. Acad. Sci. U.S.A.">
        <title>Convergent evolution of metabolic roles in bacterial co-symbionts of insects.</title>
        <authorList>
            <person name="McCutcheon J.P."/>
            <person name="McDonald B.R."/>
            <person name="Moran N.A."/>
        </authorList>
    </citation>
    <scope>NUCLEOTIDE SEQUENCE [LARGE SCALE GENOMIC DNA]</scope>
    <source>
        <strain evidence="2 3">SMDSEM</strain>
    </source>
</reference>
<evidence type="ECO:0000313" key="3">
    <source>
        <dbReference type="Proteomes" id="UP000008074"/>
    </source>
</evidence>
<organism evidence="2 3">
    <name type="scientific">Karelsulcia muelleri (strain SMDSEM)</name>
    <name type="common">Sulcia muelleri</name>
    <dbReference type="NCBI Taxonomy" id="595499"/>
    <lineage>
        <taxon>Bacteria</taxon>
        <taxon>Pseudomonadati</taxon>
        <taxon>Bacteroidota</taxon>
        <taxon>Flavobacteriia</taxon>
        <taxon>Flavobacteriales</taxon>
        <taxon>Candidatus Karelsulcia</taxon>
    </lineage>
</organism>
<keyword evidence="1" id="KW-1133">Transmembrane helix</keyword>
<protein>
    <submittedName>
        <fullName evidence="2">Putative acetolactate synthase small subunit</fullName>
    </submittedName>
</protein>
<dbReference type="AlphaFoldDB" id="C7LKL1"/>
<dbReference type="HOGENOM" id="CLU_2572586_0_0_10"/>
<evidence type="ECO:0000256" key="1">
    <source>
        <dbReference type="SAM" id="Phobius"/>
    </source>
</evidence>
<dbReference type="KEGG" id="sms:SMDSEM_276"/>
<dbReference type="EMBL" id="CP001605">
    <property type="protein sequence ID" value="ACU52973.1"/>
    <property type="molecule type" value="Genomic_DNA"/>
</dbReference>
<proteinExistence type="predicted"/>
<keyword evidence="1" id="KW-0472">Membrane</keyword>
<dbReference type="Proteomes" id="UP000008074">
    <property type="component" value="Chromosome"/>
</dbReference>
<dbReference type="STRING" id="595499.SMDSEM_276"/>
<accession>C7LKL1</accession>
<feature type="transmembrane region" description="Helical" evidence="1">
    <location>
        <begin position="12"/>
        <end position="33"/>
    </location>
</feature>
<evidence type="ECO:0000313" key="2">
    <source>
        <dbReference type="EMBL" id="ACU52973.1"/>
    </source>
</evidence>
<name>C7LKL1_KARMS</name>
<keyword evidence="1" id="KW-0812">Transmembrane</keyword>
<gene>
    <name evidence="2" type="primary">ilvN</name>
    <name evidence="2" type="ordered locus">SMDSEM_276</name>
</gene>